<evidence type="ECO:0000313" key="2">
    <source>
        <dbReference type="Proteomes" id="UP001314263"/>
    </source>
</evidence>
<keyword evidence="2" id="KW-1185">Reference proteome</keyword>
<dbReference type="Proteomes" id="UP001314263">
    <property type="component" value="Unassembled WGS sequence"/>
</dbReference>
<proteinExistence type="predicted"/>
<organism evidence="1 2">
    <name type="scientific">Coccomyxa viridis</name>
    <dbReference type="NCBI Taxonomy" id="1274662"/>
    <lineage>
        <taxon>Eukaryota</taxon>
        <taxon>Viridiplantae</taxon>
        <taxon>Chlorophyta</taxon>
        <taxon>core chlorophytes</taxon>
        <taxon>Trebouxiophyceae</taxon>
        <taxon>Trebouxiophyceae incertae sedis</taxon>
        <taxon>Coccomyxaceae</taxon>
        <taxon>Coccomyxa</taxon>
    </lineage>
</organism>
<dbReference type="EMBL" id="CAUYUE010000010">
    <property type="protein sequence ID" value="CAK0784618.1"/>
    <property type="molecule type" value="Genomic_DNA"/>
</dbReference>
<evidence type="ECO:0000313" key="1">
    <source>
        <dbReference type="EMBL" id="CAK0784618.1"/>
    </source>
</evidence>
<gene>
    <name evidence="1" type="ORF">CVIRNUC_007822</name>
</gene>
<comment type="caution">
    <text evidence="1">The sequence shown here is derived from an EMBL/GenBank/DDBJ whole genome shotgun (WGS) entry which is preliminary data.</text>
</comment>
<protein>
    <submittedName>
        <fullName evidence="1">Uncharacterized protein</fullName>
    </submittedName>
</protein>
<name>A0AAV1IFD9_9CHLO</name>
<dbReference type="AlphaFoldDB" id="A0AAV1IFD9"/>
<reference evidence="1 2" key="1">
    <citation type="submission" date="2023-10" db="EMBL/GenBank/DDBJ databases">
        <authorList>
            <person name="Maclean D."/>
            <person name="Macfadyen A."/>
        </authorList>
    </citation>
    <scope>NUCLEOTIDE SEQUENCE [LARGE SCALE GENOMIC DNA]</scope>
</reference>
<accession>A0AAV1IFD9</accession>
<sequence>MLRAGASLPVIKLLVPSMGSMTQRYKGAWTSSDSAPSSMPPSSPKMACVGKLSRMRALMAASACLSASVTGLVSAFASIAICALHHTGFSLSLSKCSSLRMYCRYRVMPQCSSQLLLTVYLKNFVVTLAAASANWSAMSMNLLSTPSPSTAFAFAQACLEYDGLSVLKM</sequence>